<dbReference type="RefSeq" id="WP_085585517.1">
    <property type="nucleotide sequence ID" value="NZ_JFKA01000012.1"/>
</dbReference>
<accession>A0A1Y2KXX4</accession>
<evidence type="ECO:0000256" key="2">
    <source>
        <dbReference type="ARBA" id="ARBA00022475"/>
    </source>
</evidence>
<dbReference type="EMBL" id="JFKA01000012">
    <property type="protein sequence ID" value="OSQ36156.1"/>
    <property type="molecule type" value="Genomic_DNA"/>
</dbReference>
<feature type="transmembrane region" description="Helical" evidence="6">
    <location>
        <begin position="168"/>
        <end position="187"/>
    </location>
</feature>
<keyword evidence="4 6" id="KW-1133">Transmembrane helix</keyword>
<dbReference type="STRING" id="1293891.TMES_19050"/>
<feature type="domain" description="EamA" evidence="7">
    <location>
        <begin position="172"/>
        <end position="305"/>
    </location>
</feature>
<feature type="transmembrane region" description="Helical" evidence="6">
    <location>
        <begin position="288"/>
        <end position="308"/>
    </location>
</feature>
<evidence type="ECO:0000313" key="9">
    <source>
        <dbReference type="Proteomes" id="UP000193391"/>
    </source>
</evidence>
<comment type="caution">
    <text evidence="8">The sequence shown here is derived from an EMBL/GenBank/DDBJ whole genome shotgun (WGS) entry which is preliminary data.</text>
</comment>
<dbReference type="PANTHER" id="PTHR42920">
    <property type="entry name" value="OS03G0707200 PROTEIN-RELATED"/>
    <property type="match status" value="1"/>
</dbReference>
<dbReference type="InterPro" id="IPR000620">
    <property type="entry name" value="EamA_dom"/>
</dbReference>
<organism evidence="8 9">
    <name type="scientific">Thalassospira mesophila</name>
    <dbReference type="NCBI Taxonomy" id="1293891"/>
    <lineage>
        <taxon>Bacteria</taxon>
        <taxon>Pseudomonadati</taxon>
        <taxon>Pseudomonadota</taxon>
        <taxon>Alphaproteobacteria</taxon>
        <taxon>Rhodospirillales</taxon>
        <taxon>Thalassospiraceae</taxon>
        <taxon>Thalassospira</taxon>
    </lineage>
</organism>
<dbReference type="OrthoDB" id="7743310at2"/>
<dbReference type="SUPFAM" id="SSF103481">
    <property type="entry name" value="Multidrug resistance efflux transporter EmrE"/>
    <property type="match status" value="2"/>
</dbReference>
<feature type="transmembrane region" description="Helical" evidence="6">
    <location>
        <begin position="261"/>
        <end position="282"/>
    </location>
</feature>
<sequence length="314" mass="32306">MSRLSAPPSQSGPSVTPAPAENRLLGILCAIVTVTIWASWVVATRYAVTTRFTAVDLGLIRFIVPFVVLAPVWIKRGIWPRGLPVITGLLIVGGSGVTYSLVVATALKFAPASHVGTLLPGVMSIWAVLIGVAVFGEKPGVIRWVGYGVIAVGIAILTALQPGEADRASVIIGYALLVGAALMWACYTHALRRSGLTAIDAAAFTGFWSFVSFAVIALFTGTTIADAPLNDLLVQLLFQGVLSGVVAVVTYGIAVRNIGSTGAAAFGALTPAFAALGGVFLLGELGSISLILAVALVIVGVMIASGVASKLLRR</sequence>
<evidence type="ECO:0000256" key="4">
    <source>
        <dbReference type="ARBA" id="ARBA00022989"/>
    </source>
</evidence>
<feature type="transmembrane region" description="Helical" evidence="6">
    <location>
        <begin position="232"/>
        <end position="254"/>
    </location>
</feature>
<comment type="subcellular location">
    <subcellularLocation>
        <location evidence="1">Cell membrane</location>
        <topology evidence="1">Multi-pass membrane protein</topology>
    </subcellularLocation>
</comment>
<dbReference type="GO" id="GO:0005886">
    <property type="term" value="C:plasma membrane"/>
    <property type="evidence" value="ECO:0007669"/>
    <property type="project" value="UniProtKB-SubCell"/>
</dbReference>
<feature type="transmembrane region" description="Helical" evidence="6">
    <location>
        <begin position="199"/>
        <end position="220"/>
    </location>
</feature>
<gene>
    <name evidence="8" type="ORF">TMES_19050</name>
</gene>
<feature type="domain" description="EamA" evidence="7">
    <location>
        <begin position="25"/>
        <end position="158"/>
    </location>
</feature>
<keyword evidence="9" id="KW-1185">Reference proteome</keyword>
<feature type="transmembrane region" description="Helical" evidence="6">
    <location>
        <begin position="54"/>
        <end position="74"/>
    </location>
</feature>
<feature type="transmembrane region" description="Helical" evidence="6">
    <location>
        <begin position="144"/>
        <end position="162"/>
    </location>
</feature>
<evidence type="ECO:0000259" key="7">
    <source>
        <dbReference type="Pfam" id="PF00892"/>
    </source>
</evidence>
<keyword evidence="5 6" id="KW-0472">Membrane</keyword>
<feature type="transmembrane region" description="Helical" evidence="6">
    <location>
        <begin position="24"/>
        <end position="48"/>
    </location>
</feature>
<dbReference type="Proteomes" id="UP000193391">
    <property type="component" value="Unassembled WGS sequence"/>
</dbReference>
<dbReference type="InterPro" id="IPR037185">
    <property type="entry name" value="EmrE-like"/>
</dbReference>
<name>A0A1Y2KXX4_9PROT</name>
<dbReference type="Pfam" id="PF00892">
    <property type="entry name" value="EamA"/>
    <property type="match status" value="2"/>
</dbReference>
<feature type="transmembrane region" description="Helical" evidence="6">
    <location>
        <begin position="115"/>
        <end position="135"/>
    </location>
</feature>
<keyword evidence="2" id="KW-1003">Cell membrane</keyword>
<evidence type="ECO:0000313" key="8">
    <source>
        <dbReference type="EMBL" id="OSQ36156.1"/>
    </source>
</evidence>
<evidence type="ECO:0000256" key="5">
    <source>
        <dbReference type="ARBA" id="ARBA00023136"/>
    </source>
</evidence>
<dbReference type="PANTHER" id="PTHR42920:SF5">
    <property type="entry name" value="EAMA DOMAIN-CONTAINING PROTEIN"/>
    <property type="match status" value="1"/>
</dbReference>
<dbReference type="AlphaFoldDB" id="A0A1Y2KXX4"/>
<evidence type="ECO:0000256" key="1">
    <source>
        <dbReference type="ARBA" id="ARBA00004651"/>
    </source>
</evidence>
<dbReference type="InterPro" id="IPR051258">
    <property type="entry name" value="Diverse_Substrate_Transporter"/>
</dbReference>
<evidence type="ECO:0000256" key="6">
    <source>
        <dbReference type="SAM" id="Phobius"/>
    </source>
</evidence>
<proteinExistence type="predicted"/>
<evidence type="ECO:0000256" key="3">
    <source>
        <dbReference type="ARBA" id="ARBA00022692"/>
    </source>
</evidence>
<reference evidence="8 9" key="1">
    <citation type="submission" date="2014-03" db="EMBL/GenBank/DDBJ databases">
        <title>The draft genome sequence of Thalassospira mesophila JCM 18969.</title>
        <authorList>
            <person name="Lai Q."/>
            <person name="Shao Z."/>
        </authorList>
    </citation>
    <scope>NUCLEOTIDE SEQUENCE [LARGE SCALE GENOMIC DNA]</scope>
    <source>
        <strain evidence="8 9">JCM 18969</strain>
    </source>
</reference>
<protein>
    <submittedName>
        <fullName evidence="8">Transporter</fullName>
    </submittedName>
</protein>
<keyword evidence="3 6" id="KW-0812">Transmembrane</keyword>
<feature type="transmembrane region" description="Helical" evidence="6">
    <location>
        <begin position="86"/>
        <end position="109"/>
    </location>
</feature>